<evidence type="ECO:0000259" key="11">
    <source>
        <dbReference type="PROSITE" id="PS50157"/>
    </source>
</evidence>
<comment type="subcellular location">
    <subcellularLocation>
        <location evidence="1">Nucleus</location>
    </subcellularLocation>
</comment>
<dbReference type="Pfam" id="PF13912">
    <property type="entry name" value="zf-C2H2_6"/>
    <property type="match status" value="2"/>
</dbReference>
<feature type="region of interest" description="Disordered" evidence="10">
    <location>
        <begin position="1"/>
        <end position="84"/>
    </location>
</feature>
<evidence type="ECO:0000256" key="1">
    <source>
        <dbReference type="ARBA" id="ARBA00004123"/>
    </source>
</evidence>
<dbReference type="GO" id="GO:0005634">
    <property type="term" value="C:nucleus"/>
    <property type="evidence" value="ECO:0007669"/>
    <property type="project" value="UniProtKB-SubCell"/>
</dbReference>
<keyword evidence="8" id="KW-0539">Nucleus</keyword>
<keyword evidence="4 9" id="KW-0863">Zinc-finger</keyword>
<feature type="region of interest" description="Disordered" evidence="10">
    <location>
        <begin position="281"/>
        <end position="320"/>
    </location>
</feature>
<evidence type="ECO:0000256" key="6">
    <source>
        <dbReference type="ARBA" id="ARBA00023015"/>
    </source>
</evidence>
<gene>
    <name evidence="12" type="ORF">LTRI10_LOCUS10873</name>
</gene>
<evidence type="ECO:0000256" key="9">
    <source>
        <dbReference type="PROSITE-ProRule" id="PRU00042"/>
    </source>
</evidence>
<dbReference type="SUPFAM" id="SSF57667">
    <property type="entry name" value="beta-beta-alpha zinc fingers"/>
    <property type="match status" value="1"/>
</dbReference>
<keyword evidence="13" id="KW-1185">Reference proteome</keyword>
<feature type="compositionally biased region" description="Basic residues" evidence="10">
    <location>
        <begin position="25"/>
        <end position="34"/>
    </location>
</feature>
<keyword evidence="5" id="KW-0862">Zinc</keyword>
<dbReference type="PANTHER" id="PTHR26374:SF466">
    <property type="entry name" value="OS09G0122000 PROTEIN"/>
    <property type="match status" value="1"/>
</dbReference>
<dbReference type="Gene3D" id="3.30.160.60">
    <property type="entry name" value="Classic Zinc Finger"/>
    <property type="match status" value="1"/>
</dbReference>
<keyword evidence="2" id="KW-0479">Metal-binding</keyword>
<proteinExistence type="predicted"/>
<dbReference type="InterPro" id="IPR036236">
    <property type="entry name" value="Znf_C2H2_sf"/>
</dbReference>
<evidence type="ECO:0000313" key="13">
    <source>
        <dbReference type="Proteomes" id="UP001497516"/>
    </source>
</evidence>
<dbReference type="PANTHER" id="PTHR26374">
    <property type="entry name" value="ZINC FINGER PROTEIN ZAT5"/>
    <property type="match status" value="1"/>
</dbReference>
<dbReference type="AlphaFoldDB" id="A0AAV2D574"/>
<dbReference type="PROSITE" id="PS00028">
    <property type="entry name" value="ZINC_FINGER_C2H2_1"/>
    <property type="match status" value="2"/>
</dbReference>
<feature type="domain" description="C2H2-type" evidence="11">
    <location>
        <begin position="237"/>
        <end position="264"/>
    </location>
</feature>
<evidence type="ECO:0000256" key="7">
    <source>
        <dbReference type="ARBA" id="ARBA00023163"/>
    </source>
</evidence>
<protein>
    <recommendedName>
        <fullName evidence="11">C2H2-type domain-containing protein</fullName>
    </recommendedName>
</protein>
<feature type="compositionally biased region" description="Low complexity" evidence="10">
    <location>
        <begin position="62"/>
        <end position="78"/>
    </location>
</feature>
<dbReference type="EMBL" id="OZ034815">
    <property type="protein sequence ID" value="CAL1366945.1"/>
    <property type="molecule type" value="Genomic_DNA"/>
</dbReference>
<evidence type="ECO:0000256" key="4">
    <source>
        <dbReference type="ARBA" id="ARBA00022771"/>
    </source>
</evidence>
<keyword evidence="6" id="KW-0805">Transcription regulation</keyword>
<evidence type="ECO:0000256" key="2">
    <source>
        <dbReference type="ARBA" id="ARBA00022723"/>
    </source>
</evidence>
<evidence type="ECO:0000256" key="5">
    <source>
        <dbReference type="ARBA" id="ARBA00022833"/>
    </source>
</evidence>
<evidence type="ECO:0000256" key="10">
    <source>
        <dbReference type="SAM" id="MobiDB-lite"/>
    </source>
</evidence>
<dbReference type="PROSITE" id="PS50157">
    <property type="entry name" value="ZINC_FINGER_C2H2_2"/>
    <property type="match status" value="2"/>
</dbReference>
<evidence type="ECO:0000313" key="12">
    <source>
        <dbReference type="EMBL" id="CAL1366945.1"/>
    </source>
</evidence>
<feature type="compositionally biased region" description="Basic and acidic residues" evidence="10">
    <location>
        <begin position="304"/>
        <end position="313"/>
    </location>
</feature>
<keyword evidence="3" id="KW-0677">Repeat</keyword>
<keyword evidence="7" id="KW-0804">Transcription</keyword>
<feature type="compositionally biased region" description="Low complexity" evidence="10">
    <location>
        <begin position="42"/>
        <end position="52"/>
    </location>
</feature>
<name>A0AAV2D574_9ROSI</name>
<sequence>MEMEPAGEDTQFGASTSDPTTTTIRGKRTKRHRSASPPPLKSSTSTTTSSNSGIGGGVSQRSASYAAATTTTSSGSAALYESSTEEEEDMANCLILLAQGRRRHVAAPPPERKTIGSKRFSDIATTTNRAGFFVYECKTCNRSFPSFQALGGHRASHKRPRPAPGPLATEDKNVIAAGSIPACKVEISSSSSTAVVVAVAASAGELRHQNPAIQSAANSDKTAATVTTAGIKSAKVHECAICGAEFASGQALGGHMRRHRASNAGNQAATANAAATVNCDGDLNSEQRNPALPLDLNLPAPEDLDAHQHHRGDPSPSSSKFQFASKAAMVFSAPALVGCHY</sequence>
<feature type="domain" description="C2H2-type" evidence="11">
    <location>
        <begin position="135"/>
        <end position="162"/>
    </location>
</feature>
<evidence type="ECO:0000256" key="3">
    <source>
        <dbReference type="ARBA" id="ARBA00022737"/>
    </source>
</evidence>
<organism evidence="12 13">
    <name type="scientific">Linum trigynum</name>
    <dbReference type="NCBI Taxonomy" id="586398"/>
    <lineage>
        <taxon>Eukaryota</taxon>
        <taxon>Viridiplantae</taxon>
        <taxon>Streptophyta</taxon>
        <taxon>Embryophyta</taxon>
        <taxon>Tracheophyta</taxon>
        <taxon>Spermatophyta</taxon>
        <taxon>Magnoliopsida</taxon>
        <taxon>eudicotyledons</taxon>
        <taxon>Gunneridae</taxon>
        <taxon>Pentapetalae</taxon>
        <taxon>rosids</taxon>
        <taxon>fabids</taxon>
        <taxon>Malpighiales</taxon>
        <taxon>Linaceae</taxon>
        <taxon>Linum</taxon>
    </lineage>
</organism>
<dbReference type="InterPro" id="IPR013087">
    <property type="entry name" value="Znf_C2H2_type"/>
</dbReference>
<dbReference type="Proteomes" id="UP001497516">
    <property type="component" value="Chromosome 2"/>
</dbReference>
<dbReference type="SMART" id="SM00355">
    <property type="entry name" value="ZnF_C2H2"/>
    <property type="match status" value="2"/>
</dbReference>
<accession>A0AAV2D574</accession>
<dbReference type="GO" id="GO:0008270">
    <property type="term" value="F:zinc ion binding"/>
    <property type="evidence" value="ECO:0007669"/>
    <property type="project" value="UniProtKB-KW"/>
</dbReference>
<reference evidence="12 13" key="1">
    <citation type="submission" date="2024-04" db="EMBL/GenBank/DDBJ databases">
        <authorList>
            <person name="Fracassetti M."/>
        </authorList>
    </citation>
    <scope>NUCLEOTIDE SEQUENCE [LARGE SCALE GENOMIC DNA]</scope>
</reference>
<evidence type="ECO:0000256" key="8">
    <source>
        <dbReference type="ARBA" id="ARBA00023242"/>
    </source>
</evidence>
<feature type="compositionally biased region" description="Low complexity" evidence="10">
    <location>
        <begin position="289"/>
        <end position="301"/>
    </location>
</feature>